<dbReference type="OrthoDB" id="8956829at2759"/>
<accession>A0A553R7B0</accession>
<organism evidence="2 3">
    <name type="scientific">Danionella cerebrum</name>
    <dbReference type="NCBI Taxonomy" id="2873325"/>
    <lineage>
        <taxon>Eukaryota</taxon>
        <taxon>Metazoa</taxon>
        <taxon>Chordata</taxon>
        <taxon>Craniata</taxon>
        <taxon>Vertebrata</taxon>
        <taxon>Euteleostomi</taxon>
        <taxon>Actinopterygii</taxon>
        <taxon>Neopterygii</taxon>
        <taxon>Teleostei</taxon>
        <taxon>Ostariophysi</taxon>
        <taxon>Cypriniformes</taxon>
        <taxon>Danionidae</taxon>
        <taxon>Danioninae</taxon>
        <taxon>Danionella</taxon>
    </lineage>
</organism>
<feature type="region of interest" description="Disordered" evidence="1">
    <location>
        <begin position="17"/>
        <end position="36"/>
    </location>
</feature>
<dbReference type="Proteomes" id="UP000316079">
    <property type="component" value="Unassembled WGS sequence"/>
</dbReference>
<evidence type="ECO:0000313" key="3">
    <source>
        <dbReference type="Proteomes" id="UP000316079"/>
    </source>
</evidence>
<keyword evidence="3" id="KW-1185">Reference proteome</keyword>
<evidence type="ECO:0000256" key="1">
    <source>
        <dbReference type="SAM" id="MobiDB-lite"/>
    </source>
</evidence>
<dbReference type="AlphaFoldDB" id="A0A553R7B0"/>
<comment type="caution">
    <text evidence="2">The sequence shown here is derived from an EMBL/GenBank/DDBJ whole genome shotgun (WGS) entry which is preliminary data.</text>
</comment>
<evidence type="ECO:0000313" key="2">
    <source>
        <dbReference type="EMBL" id="TRY98071.1"/>
    </source>
</evidence>
<sequence length="175" mass="19866">WGVSSLIHQILQRQRLESTRNPAQSPSRVHDVRASAPRGRRVTRFASGRSSSFLALSGTMGILPESLGFLLFSWLSVQVGFSLDVRKVVSSLRRLFAPDGTPRPGDAHGEHISSGQSSVYLEIQWWFIRYPQQEEREQVEEQMFMQGSSFRERPGSPEMNVSRRYWPFSGKVSAL</sequence>
<proteinExistence type="predicted"/>
<reference evidence="2 3" key="1">
    <citation type="journal article" date="2019" name="Sci. Data">
        <title>Hybrid genome assembly and annotation of Danionella translucida.</title>
        <authorList>
            <person name="Kadobianskyi M."/>
            <person name="Schulze L."/>
            <person name="Schuelke M."/>
            <person name="Judkewitz B."/>
        </authorList>
    </citation>
    <scope>NUCLEOTIDE SEQUENCE [LARGE SCALE GENOMIC DNA]</scope>
    <source>
        <strain evidence="2 3">Bolton</strain>
    </source>
</reference>
<feature type="non-terminal residue" evidence="2">
    <location>
        <position position="1"/>
    </location>
</feature>
<gene>
    <name evidence="2" type="ORF">DNTS_004438</name>
</gene>
<name>A0A553R7B0_9TELE</name>
<dbReference type="EMBL" id="SRMA01025192">
    <property type="protein sequence ID" value="TRY98071.1"/>
    <property type="molecule type" value="Genomic_DNA"/>
</dbReference>
<protein>
    <submittedName>
        <fullName evidence="2">Uncharacterized protein</fullName>
    </submittedName>
</protein>